<dbReference type="Pfam" id="PF12222">
    <property type="entry name" value="PNGaseA"/>
    <property type="match status" value="1"/>
</dbReference>
<reference evidence="2 3" key="1">
    <citation type="submission" date="2024-02" db="EMBL/GenBank/DDBJ databases">
        <authorList>
            <person name="Vignale AGUSTIN F."/>
            <person name="Sosa J E."/>
            <person name="Modenutti C."/>
        </authorList>
    </citation>
    <scope>NUCLEOTIDE SEQUENCE [LARGE SCALE GENOMIC DNA]</scope>
</reference>
<evidence type="ECO:0000259" key="1">
    <source>
        <dbReference type="Pfam" id="PF12222"/>
    </source>
</evidence>
<evidence type="ECO:0000313" key="3">
    <source>
        <dbReference type="Proteomes" id="UP001642360"/>
    </source>
</evidence>
<gene>
    <name evidence="2" type="ORF">ILEXP_LOCUS1072</name>
</gene>
<dbReference type="InterPro" id="IPR056948">
    <property type="entry name" value="PNGaseA_N"/>
</dbReference>
<dbReference type="PANTHER" id="PTHR31104">
    <property type="entry name" value="PEPTIDE-N4-(N-ACETYL-BETA-GLUCOSAMINYL)ASPARAGINE AMIDASE A PROTEIN"/>
    <property type="match status" value="1"/>
</dbReference>
<feature type="domain" description="Peptide N-acetyl-beta-D-glucosaminyl asparaginase amidase A N-terminal" evidence="1">
    <location>
        <begin position="57"/>
        <end position="184"/>
    </location>
</feature>
<evidence type="ECO:0000313" key="2">
    <source>
        <dbReference type="EMBL" id="CAK9134137.1"/>
    </source>
</evidence>
<dbReference type="InterPro" id="IPR021102">
    <property type="entry name" value="PNGase_A"/>
</dbReference>
<dbReference type="AlphaFoldDB" id="A0ABC8QP34"/>
<accession>A0ABC8QP34</accession>
<protein>
    <recommendedName>
        <fullName evidence="1">Peptide N-acetyl-beta-D-glucosaminyl asparaginase amidase A N-terminal domain-containing protein</fullName>
    </recommendedName>
</protein>
<dbReference type="EMBL" id="CAUOFW020000336">
    <property type="protein sequence ID" value="CAK9134137.1"/>
    <property type="molecule type" value="Genomic_DNA"/>
</dbReference>
<proteinExistence type="predicted"/>
<dbReference type="Proteomes" id="UP001642360">
    <property type="component" value="Unassembled WGS sequence"/>
</dbReference>
<comment type="caution">
    <text evidence="2">The sequence shown here is derived from an EMBL/GenBank/DDBJ whole genome shotgun (WGS) entry which is preliminary data.</text>
</comment>
<organism evidence="2 3">
    <name type="scientific">Ilex paraguariensis</name>
    <name type="common">yerba mate</name>
    <dbReference type="NCBI Taxonomy" id="185542"/>
    <lineage>
        <taxon>Eukaryota</taxon>
        <taxon>Viridiplantae</taxon>
        <taxon>Streptophyta</taxon>
        <taxon>Embryophyta</taxon>
        <taxon>Tracheophyta</taxon>
        <taxon>Spermatophyta</taxon>
        <taxon>Magnoliopsida</taxon>
        <taxon>eudicotyledons</taxon>
        <taxon>Gunneridae</taxon>
        <taxon>Pentapetalae</taxon>
        <taxon>asterids</taxon>
        <taxon>campanulids</taxon>
        <taxon>Aquifoliales</taxon>
        <taxon>Aquifoliaceae</taxon>
        <taxon>Ilex</taxon>
    </lineage>
</organism>
<sequence>MAFPLFSHSLQQPHSSTANLHRTTLFRSELISEPKPFTVTPPTTFFEVTKPIEVPKTKPCSCHILQHDFGYTYGKPPVLANYKPPSHCASQNFGKIVFEWKATCKARQFDRIFGVWLGGVEIFRSCTAEPRATGIVWTVQKDISRYCSLLMTHQTLAAYLGNLISNTYTGVYHVNITIYFYPVEEMAVITSQIWGI</sequence>
<keyword evidence="3" id="KW-1185">Reference proteome</keyword>
<name>A0ABC8QP34_9AQUA</name>